<evidence type="ECO:0000256" key="3">
    <source>
        <dbReference type="ARBA" id="ARBA00006490"/>
    </source>
</evidence>
<comment type="function">
    <text evidence="2">Catalyzes the removal of elemental sulfur atoms from cysteine to produce alanine. Seems to participate in the biosynthesis of the nitrogenase metalloclusters by providing the inorganic sulfur required for the Fe-S core formation.</text>
</comment>
<dbReference type="InterPro" id="IPR000192">
    <property type="entry name" value="Aminotrans_V_dom"/>
</dbReference>
<gene>
    <name evidence="12" type="ORF">D6858_13520</name>
</gene>
<dbReference type="SUPFAM" id="SSF53383">
    <property type="entry name" value="PLP-dependent transferases"/>
    <property type="match status" value="1"/>
</dbReference>
<dbReference type="EMBL" id="RAHJ01000021">
    <property type="protein sequence ID" value="RJX65988.1"/>
    <property type="molecule type" value="Genomic_DNA"/>
</dbReference>
<keyword evidence="9" id="KW-0411">Iron-sulfur</keyword>
<dbReference type="GO" id="GO:0008483">
    <property type="term" value="F:transaminase activity"/>
    <property type="evidence" value="ECO:0007669"/>
    <property type="project" value="UniProtKB-KW"/>
</dbReference>
<name>A0A419QYU7_9SPHN</name>
<keyword evidence="8" id="KW-0408">Iron</keyword>
<keyword evidence="5 12" id="KW-0808">Transferase</keyword>
<dbReference type="InterPro" id="IPR015421">
    <property type="entry name" value="PyrdxlP-dep_Trfase_major"/>
</dbReference>
<dbReference type="Proteomes" id="UP000284322">
    <property type="component" value="Unassembled WGS sequence"/>
</dbReference>
<dbReference type="Gene3D" id="3.90.1150.10">
    <property type="entry name" value="Aspartate Aminotransferase, domain 1"/>
    <property type="match status" value="1"/>
</dbReference>
<evidence type="ECO:0000256" key="1">
    <source>
        <dbReference type="ARBA" id="ARBA00001933"/>
    </source>
</evidence>
<dbReference type="GO" id="GO:0051536">
    <property type="term" value="F:iron-sulfur cluster binding"/>
    <property type="evidence" value="ECO:0007669"/>
    <property type="project" value="UniProtKB-KW"/>
</dbReference>
<dbReference type="GO" id="GO:0046872">
    <property type="term" value="F:metal ion binding"/>
    <property type="evidence" value="ECO:0007669"/>
    <property type="project" value="UniProtKB-KW"/>
</dbReference>
<dbReference type="PIRSF" id="PIRSF005572">
    <property type="entry name" value="NifS"/>
    <property type="match status" value="1"/>
</dbReference>
<keyword evidence="12" id="KW-0032">Aminotransferase</keyword>
<dbReference type="InterPro" id="IPR015424">
    <property type="entry name" value="PyrdxlP-dep_Trfase"/>
</dbReference>
<keyword evidence="13" id="KW-1185">Reference proteome</keyword>
<proteinExistence type="inferred from homology"/>
<dbReference type="Pfam" id="PF00266">
    <property type="entry name" value="Aminotran_5"/>
    <property type="match status" value="1"/>
</dbReference>
<dbReference type="GO" id="GO:0031071">
    <property type="term" value="F:cysteine desulfurase activity"/>
    <property type="evidence" value="ECO:0007669"/>
    <property type="project" value="UniProtKB-EC"/>
</dbReference>
<accession>A0A419QYU7</accession>
<organism evidence="12 13">
    <name type="scientific">Tsuneonella suprasediminis</name>
    <dbReference type="NCBI Taxonomy" id="2306996"/>
    <lineage>
        <taxon>Bacteria</taxon>
        <taxon>Pseudomonadati</taxon>
        <taxon>Pseudomonadota</taxon>
        <taxon>Alphaproteobacteria</taxon>
        <taxon>Sphingomonadales</taxon>
        <taxon>Erythrobacteraceae</taxon>
        <taxon>Tsuneonella</taxon>
    </lineage>
</organism>
<evidence type="ECO:0000256" key="6">
    <source>
        <dbReference type="ARBA" id="ARBA00022723"/>
    </source>
</evidence>
<evidence type="ECO:0000256" key="5">
    <source>
        <dbReference type="ARBA" id="ARBA00022679"/>
    </source>
</evidence>
<evidence type="ECO:0000256" key="9">
    <source>
        <dbReference type="ARBA" id="ARBA00023014"/>
    </source>
</evidence>
<sequence>MTTSRIYLDHAATTPLRPEARRAMEHGFAQWANPSSPHSEGRRARALLEDARERLKAALNWDGEVIFTGGASEAAALAFDTANVVQDIATAVEHDAILRGDHVDWTIPVRPDGTANMQLIATRSERPVEIEGHPENRTLVAVQHVNSETGNRQHIGFAAELVHDNGGLLLVDCAQSAGKFAVPKMADMAIISAHKFGGPIGAGALLVRDYAMLHASGGQERGYRRGTENLPGILGMVAALEACEEPYVAPDVLAPLDDFAEAVRAAGGVWLSDRLADPTPYIHAVAMPGISGSAQLMRFDMAGIAVSQGSACSSGTMKRSHVLTAMGLADDLADRMIRISFGWTTTRAEVERFCEVWLDMARTGQRA</sequence>
<dbReference type="OrthoDB" id="9808002at2"/>
<feature type="domain" description="Aminotransferase class V" evidence="11">
    <location>
        <begin position="6"/>
        <end position="353"/>
    </location>
</feature>
<evidence type="ECO:0000256" key="10">
    <source>
        <dbReference type="ARBA" id="ARBA00050776"/>
    </source>
</evidence>
<evidence type="ECO:0000313" key="13">
    <source>
        <dbReference type="Proteomes" id="UP000284322"/>
    </source>
</evidence>
<dbReference type="PANTHER" id="PTHR11601:SF34">
    <property type="entry name" value="CYSTEINE DESULFURASE"/>
    <property type="match status" value="1"/>
</dbReference>
<dbReference type="Gene3D" id="1.10.260.50">
    <property type="match status" value="1"/>
</dbReference>
<comment type="similarity">
    <text evidence="3">Belongs to the class-V pyridoxal-phosphate-dependent aminotransferase family. NifS/IscS subfamily.</text>
</comment>
<keyword evidence="6" id="KW-0479">Metal-binding</keyword>
<dbReference type="InterPro" id="IPR016454">
    <property type="entry name" value="Cysteine_dSase"/>
</dbReference>
<dbReference type="InterPro" id="IPR015422">
    <property type="entry name" value="PyrdxlP-dep_Trfase_small"/>
</dbReference>
<dbReference type="PANTHER" id="PTHR11601">
    <property type="entry name" value="CYSTEINE DESULFURYLASE FAMILY MEMBER"/>
    <property type="match status" value="1"/>
</dbReference>
<dbReference type="Gene3D" id="3.40.640.10">
    <property type="entry name" value="Type I PLP-dependent aspartate aminotransferase-like (Major domain)"/>
    <property type="match status" value="1"/>
</dbReference>
<comment type="cofactor">
    <cofactor evidence="1">
        <name>pyridoxal 5'-phosphate</name>
        <dbReference type="ChEBI" id="CHEBI:597326"/>
    </cofactor>
</comment>
<evidence type="ECO:0000313" key="12">
    <source>
        <dbReference type="EMBL" id="RJX65988.1"/>
    </source>
</evidence>
<evidence type="ECO:0000256" key="8">
    <source>
        <dbReference type="ARBA" id="ARBA00023004"/>
    </source>
</evidence>
<evidence type="ECO:0000256" key="7">
    <source>
        <dbReference type="ARBA" id="ARBA00022898"/>
    </source>
</evidence>
<evidence type="ECO:0000259" key="11">
    <source>
        <dbReference type="Pfam" id="PF00266"/>
    </source>
</evidence>
<dbReference type="AlphaFoldDB" id="A0A419QYU7"/>
<keyword evidence="7" id="KW-0663">Pyridoxal phosphate</keyword>
<comment type="catalytic activity">
    <reaction evidence="10">
        <text>(sulfur carrier)-H + L-cysteine = (sulfur carrier)-SH + L-alanine</text>
        <dbReference type="Rhea" id="RHEA:43892"/>
        <dbReference type="Rhea" id="RHEA-COMP:14737"/>
        <dbReference type="Rhea" id="RHEA-COMP:14739"/>
        <dbReference type="ChEBI" id="CHEBI:29917"/>
        <dbReference type="ChEBI" id="CHEBI:35235"/>
        <dbReference type="ChEBI" id="CHEBI:57972"/>
        <dbReference type="ChEBI" id="CHEBI:64428"/>
        <dbReference type="EC" id="2.8.1.7"/>
    </reaction>
</comment>
<reference evidence="12 13" key="1">
    <citation type="submission" date="2018-09" db="EMBL/GenBank/DDBJ databases">
        <title>Altererythrobacter sp.Ery1 and Ery12, the genome sequencing of novel strains in genus Alterythrobacter.</title>
        <authorList>
            <person name="Cheng H."/>
            <person name="Wu Y.-H."/>
            <person name="Fang C."/>
            <person name="Xu X.-W."/>
        </authorList>
    </citation>
    <scope>NUCLEOTIDE SEQUENCE [LARGE SCALE GENOMIC DNA]</scope>
    <source>
        <strain evidence="12 13">Ery12</strain>
    </source>
</reference>
<protein>
    <recommendedName>
        <fullName evidence="4">Cysteine desulfurase</fullName>
    </recommendedName>
</protein>
<dbReference type="RefSeq" id="WP_120111599.1">
    <property type="nucleotide sequence ID" value="NZ_RAHJ01000021.1"/>
</dbReference>
<evidence type="ECO:0000256" key="2">
    <source>
        <dbReference type="ARBA" id="ARBA00003120"/>
    </source>
</evidence>
<evidence type="ECO:0000256" key="4">
    <source>
        <dbReference type="ARBA" id="ARBA00013558"/>
    </source>
</evidence>
<comment type="caution">
    <text evidence="12">The sequence shown here is derived from an EMBL/GenBank/DDBJ whole genome shotgun (WGS) entry which is preliminary data.</text>
</comment>